<dbReference type="InterPro" id="IPR050553">
    <property type="entry name" value="Thioredoxin_ResA/DsbE_sf"/>
</dbReference>
<dbReference type="InterPro" id="IPR013766">
    <property type="entry name" value="Thioredoxin_domain"/>
</dbReference>
<dbReference type="GO" id="GO:0030313">
    <property type="term" value="C:cell envelope"/>
    <property type="evidence" value="ECO:0007669"/>
    <property type="project" value="UniProtKB-SubCell"/>
</dbReference>
<dbReference type="GO" id="GO:0017004">
    <property type="term" value="P:cytochrome complex assembly"/>
    <property type="evidence" value="ECO:0007669"/>
    <property type="project" value="UniProtKB-KW"/>
</dbReference>
<evidence type="ECO:0000256" key="4">
    <source>
        <dbReference type="ARBA" id="ARBA00023284"/>
    </source>
</evidence>
<dbReference type="GO" id="GO:0015036">
    <property type="term" value="F:disulfide oxidoreductase activity"/>
    <property type="evidence" value="ECO:0007669"/>
    <property type="project" value="UniProtKB-ARBA"/>
</dbReference>
<evidence type="ECO:0000256" key="1">
    <source>
        <dbReference type="ARBA" id="ARBA00004196"/>
    </source>
</evidence>
<name>A0A8B2NGC3_9HYPH</name>
<keyword evidence="5" id="KW-0812">Transmembrane</keyword>
<comment type="caution">
    <text evidence="7">The sequence shown here is derived from an EMBL/GenBank/DDBJ whole genome shotgun (WGS) entry which is preliminary data.</text>
</comment>
<dbReference type="SUPFAM" id="SSF52833">
    <property type="entry name" value="Thioredoxin-like"/>
    <property type="match status" value="1"/>
</dbReference>
<evidence type="ECO:0000256" key="5">
    <source>
        <dbReference type="SAM" id="Phobius"/>
    </source>
</evidence>
<dbReference type="InterPro" id="IPR036249">
    <property type="entry name" value="Thioredoxin-like_sf"/>
</dbReference>
<dbReference type="InterPro" id="IPR013740">
    <property type="entry name" value="Redoxin"/>
</dbReference>
<dbReference type="CDD" id="cd02966">
    <property type="entry name" value="TlpA_like_family"/>
    <property type="match status" value="1"/>
</dbReference>
<evidence type="ECO:0000256" key="2">
    <source>
        <dbReference type="ARBA" id="ARBA00022748"/>
    </source>
</evidence>
<keyword evidence="3" id="KW-1015">Disulfide bond</keyword>
<dbReference type="EMBL" id="QHHQ01000007">
    <property type="protein sequence ID" value="RAH98181.1"/>
    <property type="molecule type" value="Genomic_DNA"/>
</dbReference>
<proteinExistence type="predicted"/>
<dbReference type="AlphaFoldDB" id="A0A8B2NGC3"/>
<keyword evidence="5" id="KW-0472">Membrane</keyword>
<dbReference type="Pfam" id="PF08534">
    <property type="entry name" value="Redoxin"/>
    <property type="match status" value="1"/>
</dbReference>
<keyword evidence="5" id="KW-1133">Transmembrane helix</keyword>
<gene>
    <name evidence="7" type="ORF">DLJ53_26040</name>
</gene>
<evidence type="ECO:0000313" key="8">
    <source>
        <dbReference type="Proteomes" id="UP000249590"/>
    </source>
</evidence>
<evidence type="ECO:0000256" key="3">
    <source>
        <dbReference type="ARBA" id="ARBA00023157"/>
    </source>
</evidence>
<dbReference type="PROSITE" id="PS51352">
    <property type="entry name" value="THIOREDOXIN_2"/>
    <property type="match status" value="1"/>
</dbReference>
<sequence>MPGQGPKRKDKGVSRHRWLSYGGAALGALAIFAGTVIYTARPTLFSDLVRGPQCQAASAIAEAVKPFARGQVAAFQPVTPSDVNALPFDGTGEDARTIEALNGRVTLLNLWATWCAPCRAEMPSLAALNAEKESDDFVVIATSIDDRDQNHPENFLAETGAEALDYYREPSLTLFNSLRSAGLAQGMPTTLLLGPDGCVAGVLSGAAPWDGPDAKKLVDAAVSAL</sequence>
<keyword evidence="4" id="KW-0676">Redox-active center</keyword>
<organism evidence="7 8">
    <name type="scientific">Acuticoccus sediminis</name>
    <dbReference type="NCBI Taxonomy" id="2184697"/>
    <lineage>
        <taxon>Bacteria</taxon>
        <taxon>Pseudomonadati</taxon>
        <taxon>Pseudomonadota</taxon>
        <taxon>Alphaproteobacteria</taxon>
        <taxon>Hyphomicrobiales</taxon>
        <taxon>Amorphaceae</taxon>
        <taxon>Acuticoccus</taxon>
    </lineage>
</organism>
<comment type="subcellular location">
    <subcellularLocation>
        <location evidence="1">Cell envelope</location>
    </subcellularLocation>
</comment>
<dbReference type="Proteomes" id="UP000249590">
    <property type="component" value="Unassembled WGS sequence"/>
</dbReference>
<accession>A0A8B2NGC3</accession>
<feature type="domain" description="Thioredoxin" evidence="6">
    <location>
        <begin position="67"/>
        <end position="223"/>
    </location>
</feature>
<dbReference type="PROSITE" id="PS00194">
    <property type="entry name" value="THIOREDOXIN_1"/>
    <property type="match status" value="1"/>
</dbReference>
<dbReference type="PANTHER" id="PTHR42852">
    <property type="entry name" value="THIOL:DISULFIDE INTERCHANGE PROTEIN DSBE"/>
    <property type="match status" value="1"/>
</dbReference>
<reference evidence="7 8" key="1">
    <citation type="submission" date="2018-05" db="EMBL/GenBank/DDBJ databases">
        <title>Acuticoccus sediminis sp. nov., isolated from deep-sea sediment of Indian Ocean.</title>
        <authorList>
            <person name="Liu X."/>
            <person name="Lai Q."/>
            <person name="Du Y."/>
            <person name="Sun F."/>
            <person name="Zhang X."/>
            <person name="Wang S."/>
            <person name="Shao Z."/>
        </authorList>
    </citation>
    <scope>NUCLEOTIDE SEQUENCE [LARGE SCALE GENOMIC DNA]</scope>
    <source>
        <strain evidence="7 8">PTG4-2</strain>
    </source>
</reference>
<evidence type="ECO:0000259" key="6">
    <source>
        <dbReference type="PROSITE" id="PS51352"/>
    </source>
</evidence>
<keyword evidence="8" id="KW-1185">Reference proteome</keyword>
<dbReference type="PANTHER" id="PTHR42852:SF6">
    <property type="entry name" value="THIOL:DISULFIDE INTERCHANGE PROTEIN DSBE"/>
    <property type="match status" value="1"/>
</dbReference>
<dbReference type="InterPro" id="IPR017937">
    <property type="entry name" value="Thioredoxin_CS"/>
</dbReference>
<dbReference type="Gene3D" id="3.40.30.10">
    <property type="entry name" value="Glutaredoxin"/>
    <property type="match status" value="1"/>
</dbReference>
<keyword evidence="2" id="KW-0201">Cytochrome c-type biogenesis</keyword>
<feature type="transmembrane region" description="Helical" evidence="5">
    <location>
        <begin position="21"/>
        <end position="40"/>
    </location>
</feature>
<evidence type="ECO:0000313" key="7">
    <source>
        <dbReference type="EMBL" id="RAH98181.1"/>
    </source>
</evidence>
<protein>
    <recommendedName>
        <fullName evidence="6">Thioredoxin domain-containing protein</fullName>
    </recommendedName>
</protein>